<evidence type="ECO:0000256" key="3">
    <source>
        <dbReference type="ARBA" id="ARBA00004947"/>
    </source>
</evidence>
<evidence type="ECO:0000256" key="2">
    <source>
        <dbReference type="ARBA" id="ARBA00001911"/>
    </source>
</evidence>
<dbReference type="OrthoDB" id="7941246at2"/>
<dbReference type="Proteomes" id="UP000238176">
    <property type="component" value="Unassembled WGS sequence"/>
</dbReference>
<dbReference type="Pfam" id="PF01370">
    <property type="entry name" value="Epimerase"/>
    <property type="match status" value="1"/>
</dbReference>
<keyword evidence="7" id="KW-0520">NAD</keyword>
<evidence type="ECO:0000256" key="9">
    <source>
        <dbReference type="ARBA" id="ARBA00023235"/>
    </source>
</evidence>
<dbReference type="EMBL" id="PVTJ01000015">
    <property type="protein sequence ID" value="PRY54201.1"/>
    <property type="molecule type" value="Genomic_DNA"/>
</dbReference>
<evidence type="ECO:0000256" key="10">
    <source>
        <dbReference type="ARBA" id="ARBA00031367"/>
    </source>
</evidence>
<keyword evidence="8" id="KW-0299">Galactose metabolism</keyword>
<comment type="cofactor">
    <cofactor evidence="2">
        <name>NAD(+)</name>
        <dbReference type="ChEBI" id="CHEBI:57540"/>
    </cofactor>
</comment>
<comment type="catalytic activity">
    <reaction evidence="1">
        <text>UDP-alpha-D-glucose = UDP-alpha-D-galactose</text>
        <dbReference type="Rhea" id="RHEA:22168"/>
        <dbReference type="ChEBI" id="CHEBI:58885"/>
        <dbReference type="ChEBI" id="CHEBI:66914"/>
        <dbReference type="EC" id="5.1.3.2"/>
    </reaction>
</comment>
<dbReference type="EC" id="5.1.3.2" evidence="5"/>
<dbReference type="RefSeq" id="WP_106366761.1">
    <property type="nucleotide sequence ID" value="NZ_PVTJ01000015.1"/>
</dbReference>
<keyword evidence="14" id="KW-1185">Reference proteome</keyword>
<dbReference type="AlphaFoldDB" id="A0A2T0U8F0"/>
<organism evidence="13 14">
    <name type="scientific">Glycomyces artemisiae</name>
    <dbReference type="NCBI Taxonomy" id="1076443"/>
    <lineage>
        <taxon>Bacteria</taxon>
        <taxon>Bacillati</taxon>
        <taxon>Actinomycetota</taxon>
        <taxon>Actinomycetes</taxon>
        <taxon>Glycomycetales</taxon>
        <taxon>Glycomycetaceae</taxon>
        <taxon>Glycomyces</taxon>
    </lineage>
</organism>
<comment type="caution">
    <text evidence="13">The sequence shown here is derived from an EMBL/GenBank/DDBJ whole genome shotgun (WGS) entry which is preliminary data.</text>
</comment>
<sequence>MRLLVLGGSQFVGRAVAAEALARGWDVTAFNRGRSGLDLPGVTAIRGDRWDRSDLERLAAAGPWDAVVDSSGYVPRNVLEVAEILEPSVRRFLFISTLSVYEGWPVQPLTEDSPTLPCPPDADETFGTDTENGPSQYGYQKSGCEAAVLQVYGTERSALLRAGVVLGPHEYVGRLPWWLGRIARGGRVLAPGDPARSIQPIDVRDIADFAVDAAASGVEGAFNLTGSGEATFGDFLDACAEVTGAASELVWTPDEVLLEHGVGQWSELPLWRTSPGTWDVDSTKARAAGLVNRPIADTVRDAWKWMRDAAFEVNDRSAEIGIAPEKEQRILDR</sequence>
<dbReference type="GO" id="GO:0006012">
    <property type="term" value="P:galactose metabolic process"/>
    <property type="evidence" value="ECO:0007669"/>
    <property type="project" value="UniProtKB-KW"/>
</dbReference>
<dbReference type="PANTHER" id="PTHR43725">
    <property type="entry name" value="UDP-GLUCOSE 4-EPIMERASE"/>
    <property type="match status" value="1"/>
</dbReference>
<evidence type="ECO:0000256" key="8">
    <source>
        <dbReference type="ARBA" id="ARBA00023144"/>
    </source>
</evidence>
<proteinExistence type="inferred from homology"/>
<name>A0A2T0U8F0_9ACTN</name>
<evidence type="ECO:0000313" key="13">
    <source>
        <dbReference type="EMBL" id="PRY54201.1"/>
    </source>
</evidence>
<protein>
    <recommendedName>
        <fullName evidence="6">UDP-glucose 4-epimerase</fullName>
        <ecNumber evidence="5">5.1.3.2</ecNumber>
    </recommendedName>
    <alternativeName>
        <fullName evidence="11">Galactowaldenase</fullName>
    </alternativeName>
    <alternativeName>
        <fullName evidence="10">UDP-galactose 4-epimerase</fullName>
    </alternativeName>
</protein>
<evidence type="ECO:0000256" key="5">
    <source>
        <dbReference type="ARBA" id="ARBA00013189"/>
    </source>
</evidence>
<dbReference type="GO" id="GO:0005829">
    <property type="term" value="C:cytosol"/>
    <property type="evidence" value="ECO:0007669"/>
    <property type="project" value="TreeGrafter"/>
</dbReference>
<feature type="domain" description="NAD-dependent epimerase/dehydratase" evidence="12">
    <location>
        <begin position="4"/>
        <end position="217"/>
    </location>
</feature>
<evidence type="ECO:0000256" key="4">
    <source>
        <dbReference type="ARBA" id="ARBA00007637"/>
    </source>
</evidence>
<comment type="similarity">
    <text evidence="4">Belongs to the NAD(P)-dependent epimerase/dehydratase family.</text>
</comment>
<reference evidence="13 14" key="1">
    <citation type="submission" date="2018-03" db="EMBL/GenBank/DDBJ databases">
        <title>Genomic Encyclopedia of Type Strains, Phase III (KMG-III): the genomes of soil and plant-associated and newly described type strains.</title>
        <authorList>
            <person name="Whitman W."/>
        </authorList>
    </citation>
    <scope>NUCLEOTIDE SEQUENCE [LARGE SCALE GENOMIC DNA]</scope>
    <source>
        <strain evidence="13 14">CGMCC 4.7067</strain>
    </source>
</reference>
<evidence type="ECO:0000259" key="12">
    <source>
        <dbReference type="Pfam" id="PF01370"/>
    </source>
</evidence>
<evidence type="ECO:0000256" key="6">
    <source>
        <dbReference type="ARBA" id="ARBA00018569"/>
    </source>
</evidence>
<dbReference type="InterPro" id="IPR001509">
    <property type="entry name" value="Epimerase_deHydtase"/>
</dbReference>
<comment type="pathway">
    <text evidence="3">Carbohydrate metabolism; galactose metabolism.</text>
</comment>
<dbReference type="Gene3D" id="3.40.50.720">
    <property type="entry name" value="NAD(P)-binding Rossmann-like Domain"/>
    <property type="match status" value="1"/>
</dbReference>
<dbReference type="GO" id="GO:0003978">
    <property type="term" value="F:UDP-glucose 4-epimerase activity"/>
    <property type="evidence" value="ECO:0007669"/>
    <property type="project" value="UniProtKB-EC"/>
</dbReference>
<evidence type="ECO:0000256" key="7">
    <source>
        <dbReference type="ARBA" id="ARBA00023027"/>
    </source>
</evidence>
<accession>A0A2T0U8F0</accession>
<dbReference type="InterPro" id="IPR036291">
    <property type="entry name" value="NAD(P)-bd_dom_sf"/>
</dbReference>
<dbReference type="SUPFAM" id="SSF51735">
    <property type="entry name" value="NAD(P)-binding Rossmann-fold domains"/>
    <property type="match status" value="1"/>
</dbReference>
<keyword evidence="8" id="KW-0119">Carbohydrate metabolism</keyword>
<evidence type="ECO:0000256" key="11">
    <source>
        <dbReference type="ARBA" id="ARBA00033067"/>
    </source>
</evidence>
<evidence type="ECO:0000256" key="1">
    <source>
        <dbReference type="ARBA" id="ARBA00000083"/>
    </source>
</evidence>
<dbReference type="PANTHER" id="PTHR43725:SF47">
    <property type="entry name" value="UDP-GLUCOSE 4-EPIMERASE"/>
    <property type="match status" value="1"/>
</dbReference>
<gene>
    <name evidence="13" type="ORF">B0I28_11555</name>
</gene>
<keyword evidence="9" id="KW-0413">Isomerase</keyword>
<evidence type="ECO:0000313" key="14">
    <source>
        <dbReference type="Proteomes" id="UP000238176"/>
    </source>
</evidence>